<dbReference type="SUPFAM" id="SSF51126">
    <property type="entry name" value="Pectin lyase-like"/>
    <property type="match status" value="1"/>
</dbReference>
<evidence type="ECO:0000256" key="5">
    <source>
        <dbReference type="RuleBase" id="RU000589"/>
    </source>
</evidence>
<evidence type="ECO:0000313" key="8">
    <source>
        <dbReference type="EMBL" id="MDQ0113751.1"/>
    </source>
</evidence>
<evidence type="ECO:0000256" key="3">
    <source>
        <dbReference type="ARBA" id="ARBA00023085"/>
    </source>
</evidence>
<dbReference type="InterPro" id="IPR011050">
    <property type="entry name" value="Pectin_lyase_fold/virulence"/>
</dbReference>
<evidence type="ECO:0000259" key="7">
    <source>
        <dbReference type="Pfam" id="PF01095"/>
    </source>
</evidence>
<evidence type="ECO:0000256" key="1">
    <source>
        <dbReference type="ARBA" id="ARBA00008891"/>
    </source>
</evidence>
<comment type="pathway">
    <text evidence="5">Glycan metabolism; pectin degradation; 2-dehydro-3-deoxy-D-gluconate from pectin: step 1/5.</text>
</comment>
<organism evidence="8 9">
    <name type="scientific">Paenibacillus harenae</name>
    <dbReference type="NCBI Taxonomy" id="306543"/>
    <lineage>
        <taxon>Bacteria</taxon>
        <taxon>Bacillati</taxon>
        <taxon>Bacillota</taxon>
        <taxon>Bacilli</taxon>
        <taxon>Bacillales</taxon>
        <taxon>Paenibacillaceae</taxon>
        <taxon>Paenibacillus</taxon>
    </lineage>
</organism>
<dbReference type="PANTHER" id="PTHR31321">
    <property type="entry name" value="ACYL-COA THIOESTER HYDROLASE YBHC-RELATED"/>
    <property type="match status" value="1"/>
</dbReference>
<comment type="catalytic activity">
    <reaction evidence="5">
        <text>[(1-&gt;4)-alpha-D-galacturonosyl methyl ester](n) + n H2O = [(1-&gt;4)-alpha-D-galacturonosyl](n) + n methanol + n H(+)</text>
        <dbReference type="Rhea" id="RHEA:22380"/>
        <dbReference type="Rhea" id="RHEA-COMP:14570"/>
        <dbReference type="Rhea" id="RHEA-COMP:14573"/>
        <dbReference type="ChEBI" id="CHEBI:15377"/>
        <dbReference type="ChEBI" id="CHEBI:15378"/>
        <dbReference type="ChEBI" id="CHEBI:17790"/>
        <dbReference type="ChEBI" id="CHEBI:140522"/>
        <dbReference type="ChEBI" id="CHEBI:140523"/>
        <dbReference type="EC" id="3.1.1.11"/>
    </reaction>
</comment>
<protein>
    <recommendedName>
        <fullName evidence="5">Pectinesterase</fullName>
        <ecNumber evidence="5">3.1.1.11</ecNumber>
    </recommendedName>
</protein>
<dbReference type="InterPro" id="IPR033131">
    <property type="entry name" value="Pectinesterase_Asp_AS"/>
</dbReference>
<dbReference type="PANTHER" id="PTHR31321:SF57">
    <property type="entry name" value="PECTINESTERASE 53-RELATED"/>
    <property type="match status" value="1"/>
</dbReference>
<sequence length="392" mass="41728">MNAGQAVALYANADRLIARDVSLLGHQDTLYANNGRHYYVDSYIEGTVDFIFGNATAVFENSEIHSLRGGYVTAASTGAGKTGYVFIDSRITAEPGITGVALGRPWRGDANVIYVNSYLGEHIAPEGWNNWGNANNEKTARYGEFASYGPGAHPKSRLSWTKQLTLEEAEQYAPSVVLEGSDGWNPSAMVSMVDSNRELAQLTVNGTALEGFDSSHTEYEVEVNDSSVVPVVGAIAVSDASEVSVIQAEAIPGTAIVQVTAQDGGVRNYTIAFALADNVAPALQLIVDKPVLKARGHDMETIQVTHQATDEGSGIASITLLSITSSEPEDGEGDGNTAPDIQGAEYGTSDFEFELRAERSGEGDGRIYTITYEAVDFAGNRTTASTTVLVEH</sequence>
<keyword evidence="3 5" id="KW-0063">Aspartyl esterase</keyword>
<dbReference type="Gene3D" id="2.160.20.10">
    <property type="entry name" value="Single-stranded right-handed beta-helix, Pectin lyase-like"/>
    <property type="match status" value="1"/>
</dbReference>
<gene>
    <name evidence="8" type="ORF">J2T15_003194</name>
</gene>
<evidence type="ECO:0000256" key="2">
    <source>
        <dbReference type="ARBA" id="ARBA00022801"/>
    </source>
</evidence>
<dbReference type="EMBL" id="JAUSSU010000006">
    <property type="protein sequence ID" value="MDQ0113751.1"/>
    <property type="molecule type" value="Genomic_DNA"/>
</dbReference>
<keyword evidence="9" id="KW-1185">Reference proteome</keyword>
<dbReference type="PROSITE" id="PS00503">
    <property type="entry name" value="PECTINESTERASE_2"/>
    <property type="match status" value="1"/>
</dbReference>
<dbReference type="RefSeq" id="WP_307205016.1">
    <property type="nucleotide sequence ID" value="NZ_JAUSSU010000006.1"/>
</dbReference>
<accession>A0ABT9U296</accession>
<feature type="active site" evidence="4">
    <location>
        <position position="49"/>
    </location>
</feature>
<evidence type="ECO:0000256" key="4">
    <source>
        <dbReference type="PROSITE-ProRule" id="PRU10040"/>
    </source>
</evidence>
<evidence type="ECO:0000313" key="9">
    <source>
        <dbReference type="Proteomes" id="UP001229346"/>
    </source>
</evidence>
<reference evidence="8 9" key="1">
    <citation type="submission" date="2023-07" db="EMBL/GenBank/DDBJ databases">
        <title>Sorghum-associated microbial communities from plants grown in Nebraska, USA.</title>
        <authorList>
            <person name="Schachtman D."/>
        </authorList>
    </citation>
    <scope>NUCLEOTIDE SEQUENCE [LARGE SCALE GENOMIC DNA]</scope>
    <source>
        <strain evidence="8 9">CC482</strain>
    </source>
</reference>
<comment type="similarity">
    <text evidence="1">Belongs to the pectinesterase family.</text>
</comment>
<feature type="domain" description="Pectinesterase catalytic" evidence="7">
    <location>
        <begin position="3"/>
        <end position="180"/>
    </location>
</feature>
<dbReference type="EC" id="3.1.1.11" evidence="5"/>
<comment type="caution">
    <text evidence="8">The sequence shown here is derived from an EMBL/GenBank/DDBJ whole genome shotgun (WGS) entry which is preliminary data.</text>
</comment>
<dbReference type="InterPro" id="IPR012334">
    <property type="entry name" value="Pectin_lyas_fold"/>
</dbReference>
<keyword evidence="2 5" id="KW-0378">Hydrolase</keyword>
<proteinExistence type="inferred from homology"/>
<name>A0ABT9U296_PAEHA</name>
<evidence type="ECO:0000256" key="6">
    <source>
        <dbReference type="SAM" id="MobiDB-lite"/>
    </source>
</evidence>
<feature type="region of interest" description="Disordered" evidence="6">
    <location>
        <begin position="325"/>
        <end position="349"/>
    </location>
</feature>
<dbReference type="InterPro" id="IPR000070">
    <property type="entry name" value="Pectinesterase_cat"/>
</dbReference>
<dbReference type="Pfam" id="PF01095">
    <property type="entry name" value="Pectinesterase"/>
    <property type="match status" value="1"/>
</dbReference>
<dbReference type="Proteomes" id="UP001229346">
    <property type="component" value="Unassembled WGS sequence"/>
</dbReference>